<name>A0A423NFV8_PSEFL</name>
<feature type="compositionally biased region" description="Basic and acidic residues" evidence="1">
    <location>
        <begin position="262"/>
        <end position="280"/>
    </location>
</feature>
<feature type="transmembrane region" description="Helical" evidence="2">
    <location>
        <begin position="163"/>
        <end position="181"/>
    </location>
</feature>
<evidence type="ECO:0000313" key="3">
    <source>
        <dbReference type="EMBL" id="RON97117.1"/>
    </source>
</evidence>
<dbReference type="EMBL" id="MOBY01000002">
    <property type="protein sequence ID" value="RON97117.1"/>
    <property type="molecule type" value="Genomic_DNA"/>
</dbReference>
<dbReference type="AlphaFoldDB" id="A0A423NFV8"/>
<evidence type="ECO:0008006" key="5">
    <source>
        <dbReference type="Google" id="ProtNLM"/>
    </source>
</evidence>
<keyword evidence="2" id="KW-0812">Transmembrane</keyword>
<feature type="compositionally biased region" description="Basic and acidic residues" evidence="1">
    <location>
        <begin position="224"/>
        <end position="237"/>
    </location>
</feature>
<protein>
    <recommendedName>
        <fullName evidence="5">SMODS and SLOG-associating 2TM effector domain-containing protein</fullName>
    </recommendedName>
</protein>
<comment type="caution">
    <text evidence="3">The sequence shown here is derived from an EMBL/GenBank/DDBJ whole genome shotgun (WGS) entry which is preliminary data.</text>
</comment>
<proteinExistence type="predicted"/>
<sequence length="280" mass="31544">MEVKELLVVFEKMYLQENEIKEKITIRVQILFTLILAVITVSSYMLRMLDLERYVLIAASIISSLVVFYAGLAVSAKYAVRAFWGNTFKQMPPAVEVRGYCSALISYNEEVEKAKSTLGAEVEVVDIRSEVDTYLSNVYEECATHNSEINQERSRKVHESFKWLLCSFVPLGIAGILFVGFDMDVSSPRKNFQVVDKYVGDQIGVARRSIDLVTSQVVELRESYMSDSKRTGDKPGRQGENITAPLKTGAPVKPNGPPVRIVLEDDRSQSIEVSDEQRKK</sequence>
<accession>A0A423NFV8</accession>
<feature type="transmembrane region" description="Helical" evidence="2">
    <location>
        <begin position="30"/>
        <end position="49"/>
    </location>
</feature>
<organism evidence="3 4">
    <name type="scientific">Pseudomonas fluorescens</name>
    <dbReference type="NCBI Taxonomy" id="294"/>
    <lineage>
        <taxon>Bacteria</taxon>
        <taxon>Pseudomonadati</taxon>
        <taxon>Pseudomonadota</taxon>
        <taxon>Gammaproteobacteria</taxon>
        <taxon>Pseudomonadales</taxon>
        <taxon>Pseudomonadaceae</taxon>
        <taxon>Pseudomonas</taxon>
    </lineage>
</organism>
<dbReference type="Proteomes" id="UP000283650">
    <property type="component" value="Unassembled WGS sequence"/>
</dbReference>
<feature type="transmembrane region" description="Helical" evidence="2">
    <location>
        <begin position="55"/>
        <end position="80"/>
    </location>
</feature>
<keyword evidence="2" id="KW-0472">Membrane</keyword>
<feature type="region of interest" description="Disordered" evidence="1">
    <location>
        <begin position="224"/>
        <end position="280"/>
    </location>
</feature>
<reference evidence="3 4" key="1">
    <citation type="submission" date="2016-10" db="EMBL/GenBank/DDBJ databases">
        <title>Comparative genome analysis of multiple Pseudomonas spp. focuses on biocontrol and plant growth promoting traits.</title>
        <authorList>
            <person name="Tao X.-Y."/>
            <person name="Taylor C.G."/>
        </authorList>
    </citation>
    <scope>NUCLEOTIDE SEQUENCE [LARGE SCALE GENOMIC DNA]</scope>
    <source>
        <strain evidence="3 4">2F9</strain>
    </source>
</reference>
<evidence type="ECO:0000256" key="2">
    <source>
        <dbReference type="SAM" id="Phobius"/>
    </source>
</evidence>
<evidence type="ECO:0000256" key="1">
    <source>
        <dbReference type="SAM" id="MobiDB-lite"/>
    </source>
</evidence>
<keyword evidence="2" id="KW-1133">Transmembrane helix</keyword>
<dbReference type="RefSeq" id="WP_123374719.1">
    <property type="nucleotide sequence ID" value="NZ_MOBY01000002.1"/>
</dbReference>
<evidence type="ECO:0000313" key="4">
    <source>
        <dbReference type="Proteomes" id="UP000283650"/>
    </source>
</evidence>
<gene>
    <name evidence="3" type="ORF">BK672_02145</name>
</gene>